<evidence type="ECO:0000256" key="6">
    <source>
        <dbReference type="ARBA" id="ARBA00023136"/>
    </source>
</evidence>
<evidence type="ECO:0000259" key="9">
    <source>
        <dbReference type="Pfam" id="PF20730"/>
    </source>
</evidence>
<proteinExistence type="inferred from homology"/>
<comment type="similarity">
    <text evidence="2">Belongs to the UPF0702 family.</text>
</comment>
<protein>
    <submittedName>
        <fullName evidence="10">Uncharacterized membrane protein YcaP (DUF421 family)</fullName>
    </submittedName>
</protein>
<dbReference type="Pfam" id="PF04239">
    <property type="entry name" value="DUF421"/>
    <property type="match status" value="1"/>
</dbReference>
<evidence type="ECO:0000313" key="10">
    <source>
        <dbReference type="EMBL" id="MBM7592045.1"/>
    </source>
</evidence>
<evidence type="ECO:0000313" key="11">
    <source>
        <dbReference type="Proteomes" id="UP000717624"/>
    </source>
</evidence>
<dbReference type="PANTHER" id="PTHR34582:SF7">
    <property type="entry name" value="UPF0702 TRANSMEMBRANE PROTEIN YDFS"/>
    <property type="match status" value="1"/>
</dbReference>
<dbReference type="Pfam" id="PF20730">
    <property type="entry name" value="YetF_N"/>
    <property type="match status" value="1"/>
</dbReference>
<keyword evidence="5 7" id="KW-1133">Transmembrane helix</keyword>
<evidence type="ECO:0000256" key="4">
    <source>
        <dbReference type="ARBA" id="ARBA00022692"/>
    </source>
</evidence>
<gene>
    <name evidence="10" type="ORF">JOD01_003697</name>
</gene>
<evidence type="ECO:0000256" key="3">
    <source>
        <dbReference type="ARBA" id="ARBA00022475"/>
    </source>
</evidence>
<comment type="subcellular location">
    <subcellularLocation>
        <location evidence="1">Cell membrane</location>
        <topology evidence="1">Multi-pass membrane protein</topology>
    </subcellularLocation>
</comment>
<dbReference type="EMBL" id="JAFBEB010000018">
    <property type="protein sequence ID" value="MBM7592045.1"/>
    <property type="molecule type" value="Genomic_DNA"/>
</dbReference>
<dbReference type="InterPro" id="IPR048454">
    <property type="entry name" value="YetF_N"/>
</dbReference>
<evidence type="ECO:0000256" key="7">
    <source>
        <dbReference type="SAM" id="Phobius"/>
    </source>
</evidence>
<keyword evidence="6 7" id="KW-0472">Membrane</keyword>
<name>A0A938Y6B1_9BACL</name>
<sequence length="297" mass="33232">MPEYILILIRAVLAFFVLMAMTKLMGNKQISHLTFFDYVVGITIGSIAASLSSDQGIKILNGLVGILVWAIFPIVISLVNFKSYKFRRLTDGHPTVLVENGMILEQNMAQARLTTDELMLYLREKNAFQLADVEFAVLETNGNVSVLLKKDAQPVTAKMLNLAVKEEHAPRIVIMDGVIMQKTLQKLGFTAEWLLGEIRKQGAKNPEDVFLGQITSDGQLYVDLKQDKLKGKPVPAQQLMADELRKVQAMLEKLALGTRSRTAKTMYQKNVKRVKQLQSLLAPYLDSPPASKQETKQ</sequence>
<evidence type="ECO:0000259" key="8">
    <source>
        <dbReference type="Pfam" id="PF04239"/>
    </source>
</evidence>
<feature type="transmembrane region" description="Helical" evidence="7">
    <location>
        <begin position="33"/>
        <end position="53"/>
    </location>
</feature>
<dbReference type="InterPro" id="IPR023090">
    <property type="entry name" value="UPF0702_alpha/beta_dom_sf"/>
</dbReference>
<dbReference type="Gene3D" id="3.30.240.20">
    <property type="entry name" value="bsu07140 like domains"/>
    <property type="match status" value="2"/>
</dbReference>
<accession>A0A938Y6B1</accession>
<dbReference type="InterPro" id="IPR012452">
    <property type="entry name" value="DUF1657"/>
</dbReference>
<keyword evidence="11" id="KW-1185">Reference proteome</keyword>
<evidence type="ECO:0000256" key="2">
    <source>
        <dbReference type="ARBA" id="ARBA00006448"/>
    </source>
</evidence>
<feature type="transmembrane region" description="Helical" evidence="7">
    <location>
        <begin position="6"/>
        <end position="26"/>
    </location>
</feature>
<dbReference type="InterPro" id="IPR007353">
    <property type="entry name" value="DUF421"/>
</dbReference>
<evidence type="ECO:0000256" key="5">
    <source>
        <dbReference type="ARBA" id="ARBA00022989"/>
    </source>
</evidence>
<reference evidence="10" key="1">
    <citation type="submission" date="2021-01" db="EMBL/GenBank/DDBJ databases">
        <title>Genomic Encyclopedia of Type Strains, Phase IV (KMG-IV): sequencing the most valuable type-strain genomes for metagenomic binning, comparative biology and taxonomic classification.</title>
        <authorList>
            <person name="Goeker M."/>
        </authorList>
    </citation>
    <scope>NUCLEOTIDE SEQUENCE</scope>
    <source>
        <strain evidence="10">DSM 25523</strain>
    </source>
</reference>
<comment type="caution">
    <text evidence="10">The sequence shown here is derived from an EMBL/GenBank/DDBJ whole genome shotgun (WGS) entry which is preliminary data.</text>
</comment>
<dbReference type="GO" id="GO:0005886">
    <property type="term" value="C:plasma membrane"/>
    <property type="evidence" value="ECO:0007669"/>
    <property type="project" value="UniProtKB-SubCell"/>
</dbReference>
<dbReference type="AlphaFoldDB" id="A0A938Y6B1"/>
<organism evidence="10 11">
    <name type="scientific">Brevibacillus fulvus</name>
    <dbReference type="NCBI Taxonomy" id="1125967"/>
    <lineage>
        <taxon>Bacteria</taxon>
        <taxon>Bacillati</taxon>
        <taxon>Bacillota</taxon>
        <taxon>Bacilli</taxon>
        <taxon>Bacillales</taxon>
        <taxon>Paenibacillaceae</taxon>
        <taxon>Brevibacillus</taxon>
    </lineage>
</organism>
<dbReference type="PANTHER" id="PTHR34582">
    <property type="entry name" value="UPF0702 TRANSMEMBRANE PROTEIN YCAP"/>
    <property type="match status" value="1"/>
</dbReference>
<feature type="transmembrane region" description="Helical" evidence="7">
    <location>
        <begin position="59"/>
        <end position="79"/>
    </location>
</feature>
<keyword evidence="3" id="KW-1003">Cell membrane</keyword>
<dbReference type="RefSeq" id="WP_204519690.1">
    <property type="nucleotide sequence ID" value="NZ_BAABIN010000034.1"/>
</dbReference>
<keyword evidence="4 7" id="KW-0812">Transmembrane</keyword>
<dbReference type="Proteomes" id="UP000717624">
    <property type="component" value="Unassembled WGS sequence"/>
</dbReference>
<evidence type="ECO:0000256" key="1">
    <source>
        <dbReference type="ARBA" id="ARBA00004651"/>
    </source>
</evidence>
<dbReference type="Pfam" id="PF07870">
    <property type="entry name" value="DUF1657"/>
    <property type="match status" value="1"/>
</dbReference>
<feature type="domain" description="YetF C-terminal" evidence="8">
    <location>
        <begin position="82"/>
        <end position="214"/>
    </location>
</feature>
<feature type="domain" description="YetF-like N-terminal transmembrane" evidence="9">
    <location>
        <begin position="4"/>
        <end position="78"/>
    </location>
</feature>